<evidence type="ECO:0000313" key="1">
    <source>
        <dbReference type="EMBL" id="TCN50244.1"/>
    </source>
</evidence>
<evidence type="ECO:0000313" key="4">
    <source>
        <dbReference type="Proteomes" id="UP000298340"/>
    </source>
</evidence>
<reference evidence="1" key="3">
    <citation type="submission" date="2019-03" db="EMBL/GenBank/DDBJ databases">
        <authorList>
            <person name="Whitman W."/>
            <person name="Huntemann M."/>
            <person name="Clum A."/>
            <person name="Pillay M."/>
            <person name="Palaniappan K."/>
            <person name="Varghese N."/>
            <person name="Mikhailova N."/>
            <person name="Stamatis D."/>
            <person name="Reddy T."/>
            <person name="Daum C."/>
            <person name="Shapiro N."/>
            <person name="Ivanova N."/>
            <person name="Kyrpides N."/>
            <person name="Woyke T."/>
        </authorList>
    </citation>
    <scope>NUCLEOTIDE SEQUENCE</scope>
    <source>
        <strain evidence="1">P5626</strain>
    </source>
</reference>
<protein>
    <submittedName>
        <fullName evidence="2">Uncharacterized protein</fullName>
    </submittedName>
</protein>
<evidence type="ECO:0000313" key="3">
    <source>
        <dbReference type="Proteomes" id="UP000295270"/>
    </source>
</evidence>
<keyword evidence="3" id="KW-1185">Reference proteome</keyword>
<evidence type="ECO:0000313" key="2">
    <source>
        <dbReference type="EMBL" id="TEB41726.1"/>
    </source>
</evidence>
<reference evidence="1 3" key="1">
    <citation type="journal article" date="2015" name="Stand. Genomic Sci.">
        <title>Genomic Encyclopedia of Bacterial and Archaeal Type Strains, Phase III: the genomes of soil and plant-associated and newly described type strains.</title>
        <authorList>
            <person name="Whitman W.B."/>
            <person name="Woyke T."/>
            <person name="Klenk H.P."/>
            <person name="Zhou Y."/>
            <person name="Lilburn T.G."/>
            <person name="Beck B.J."/>
            <person name="De Vos P."/>
            <person name="Vandamme P."/>
            <person name="Eisen J.A."/>
            <person name="Garrity G."/>
            <person name="Hugenholtz P."/>
            <person name="Kyrpides N.C."/>
        </authorList>
    </citation>
    <scope>NUCLEOTIDE SEQUENCE [LARGE SCALE GENOMIC DNA]</scope>
    <source>
        <strain evidence="1 3">P5626</strain>
    </source>
</reference>
<comment type="caution">
    <text evidence="2">The sequence shown here is derived from an EMBL/GenBank/DDBJ whole genome shotgun (WGS) entry which is preliminary data.</text>
</comment>
<dbReference type="EMBL" id="SLWA01000017">
    <property type="protein sequence ID" value="TCN50244.1"/>
    <property type="molecule type" value="Genomic_DNA"/>
</dbReference>
<accession>A0A4Y7U5L1</accession>
<name>A0A4Y7U5L1_9FLAO</name>
<dbReference type="AlphaFoldDB" id="A0A4Y7U5L1"/>
<dbReference type="Proteomes" id="UP000295270">
    <property type="component" value="Unassembled WGS sequence"/>
</dbReference>
<dbReference type="EMBL" id="QWDN01000016">
    <property type="protein sequence ID" value="TEB41726.1"/>
    <property type="molecule type" value="Genomic_DNA"/>
</dbReference>
<organism evidence="2 4">
    <name type="scientific">Flavobacterium circumlabens</name>
    <dbReference type="NCBI Taxonomy" id="2133765"/>
    <lineage>
        <taxon>Bacteria</taxon>
        <taxon>Pseudomonadati</taxon>
        <taxon>Bacteroidota</taxon>
        <taxon>Flavobacteriia</taxon>
        <taxon>Flavobacteriales</taxon>
        <taxon>Flavobacteriaceae</taxon>
        <taxon>Flavobacterium</taxon>
    </lineage>
</organism>
<gene>
    <name evidence="2" type="ORF">D0809_23835</name>
    <name evidence="1" type="ORF">EV142_11735</name>
</gene>
<proteinExistence type="predicted"/>
<sequence>MMQSELNEFYDEYMYLSFFLRTKKIYELTNNLDLFLLKSLKNDFNKHYLQKALQLAKELDGHVPSQHTEYDHIVQILAKVSIPFR</sequence>
<dbReference type="Proteomes" id="UP000298340">
    <property type="component" value="Unassembled WGS sequence"/>
</dbReference>
<reference evidence="2 4" key="2">
    <citation type="journal article" date="2018" name="Syst. Appl. Microbiol.">
        <title>Flavobacterium circumlabens sp. nov. and Flavobacterium cupreum sp. nov., two psychrotrophic species isolated from Antarctic environmental samples.</title>
        <authorList>
            <person name="Kralova S."/>
            <person name="Busse H.J."/>
            <person name="Svec P."/>
            <person name="Maslanova I."/>
            <person name="Stankova E."/>
            <person name="Bartak M."/>
            <person name="Sedlacek I."/>
        </authorList>
    </citation>
    <scope>NUCLEOTIDE SEQUENCE [LARGE SCALE GENOMIC DNA]</scope>
    <source>
        <strain evidence="2 4">CCM 8828</strain>
    </source>
</reference>